<organism evidence="2">
    <name type="scientific">Aposthonia japonica</name>
    <dbReference type="NCBI Taxonomy" id="911381"/>
    <lineage>
        <taxon>Eukaryota</taxon>
        <taxon>Metazoa</taxon>
        <taxon>Ecdysozoa</taxon>
        <taxon>Arthropoda</taxon>
        <taxon>Hexapoda</taxon>
        <taxon>Insecta</taxon>
        <taxon>Pterygota</taxon>
        <taxon>Neoptera</taxon>
        <taxon>Polyneoptera</taxon>
        <taxon>Embioptera</taxon>
        <taxon>Oligotomidae</taxon>
        <taxon>Aposthonia</taxon>
    </lineage>
</organism>
<keyword evidence="1" id="KW-0812">Transmembrane</keyword>
<sequence>MKTTNMMLTSLFMYFNHPLILTIIILTQTTNSCLIMGTHMKNFWIPYLLFIIMLGGLMIMFMYMCSTTPNQLMKSPTYTLLISLLTMIIFMTINKMYWKDKLMKMNYSTLSMNSTNNFFNMLINFPTQFTFMLMMMFLAFSMFTTMKISFTSNKPLRSMM</sequence>
<gene>
    <name evidence="2" type="primary">ND6</name>
</gene>
<feature type="transmembrane region" description="Helical" evidence="1">
    <location>
        <begin position="77"/>
        <end position="98"/>
    </location>
</feature>
<proteinExistence type="predicted"/>
<keyword evidence="1" id="KW-1133">Transmembrane helix</keyword>
<name>H7CD28_9NEOP</name>
<evidence type="ECO:0000256" key="1">
    <source>
        <dbReference type="SAM" id="Phobius"/>
    </source>
</evidence>
<dbReference type="AlphaFoldDB" id="H7CD28"/>
<feature type="transmembrane region" description="Helical" evidence="1">
    <location>
        <begin position="118"/>
        <end position="140"/>
    </location>
</feature>
<protein>
    <submittedName>
        <fullName evidence="2">NADH dehydrogenase subunit 6</fullName>
    </submittedName>
</protein>
<feature type="transmembrane region" description="Helical" evidence="1">
    <location>
        <begin position="42"/>
        <end position="65"/>
    </location>
</feature>
<geneLocation type="mitochondrion" evidence="2"/>
<reference evidence="2" key="1">
    <citation type="journal article" date="2012" name="Genome">
        <title>Novel gene rearrangements in the mitochondrial genome of a webspinner, Aposthonia japonica (Insecta: Embioptera).</title>
        <authorList>
            <person name="Komoto N."/>
            <person name="Yukuhiro K."/>
            <person name="Tomita S."/>
        </authorList>
    </citation>
    <scope>NUCLEOTIDE SEQUENCE</scope>
</reference>
<dbReference type="EMBL" id="AB639034">
    <property type="protein sequence ID" value="BAL70375.1"/>
    <property type="molecule type" value="Genomic_DNA"/>
</dbReference>
<accession>H7CD28</accession>
<evidence type="ECO:0000313" key="2">
    <source>
        <dbReference type="EMBL" id="BAL70375.1"/>
    </source>
</evidence>
<keyword evidence="2" id="KW-0496">Mitochondrion</keyword>
<keyword evidence="1" id="KW-0472">Membrane</keyword>